<proteinExistence type="predicted"/>
<sequence>MRAEIGPDFSAVEAVLAAYFDGLYQSDAEALRRVFHPAALYACATDGVLRSLRMDDYLPMVAQRPSPASRGDARADHILAIEFIGPVTALARVQCVIRPKHFTDLLTLVHVDGRWQIISKVFHYELEAGGQSR</sequence>
<name>A0ABV0FZP8_9BURK</name>
<comment type="caution">
    <text evidence="1">The sequence shown here is derived from an EMBL/GenBank/DDBJ whole genome shotgun (WGS) entry which is preliminary data.</text>
</comment>
<organism evidence="1 2">
    <name type="scientific">Roseateles paludis</name>
    <dbReference type="NCBI Taxonomy" id="3145238"/>
    <lineage>
        <taxon>Bacteria</taxon>
        <taxon>Pseudomonadati</taxon>
        <taxon>Pseudomonadota</taxon>
        <taxon>Betaproteobacteria</taxon>
        <taxon>Burkholderiales</taxon>
        <taxon>Sphaerotilaceae</taxon>
        <taxon>Roseateles</taxon>
    </lineage>
</organism>
<dbReference type="Proteomes" id="UP001495147">
    <property type="component" value="Unassembled WGS sequence"/>
</dbReference>
<accession>A0ABV0FZP8</accession>
<dbReference type="SUPFAM" id="SSF54427">
    <property type="entry name" value="NTF2-like"/>
    <property type="match status" value="1"/>
</dbReference>
<dbReference type="InterPro" id="IPR032710">
    <property type="entry name" value="NTF2-like_dom_sf"/>
</dbReference>
<dbReference type="InterPro" id="IPR039437">
    <property type="entry name" value="FrzH/put_lumazine-bd"/>
</dbReference>
<reference evidence="1 2" key="1">
    <citation type="submission" date="2024-05" db="EMBL/GenBank/DDBJ databases">
        <title>Roseateles sp. DJS-2-20 16S ribosomal RNA gene Genome sequencing and assembly.</title>
        <authorList>
            <person name="Woo H."/>
        </authorList>
    </citation>
    <scope>NUCLEOTIDE SEQUENCE [LARGE SCALE GENOMIC DNA]</scope>
    <source>
        <strain evidence="1 2">DJS-2-20</strain>
    </source>
</reference>
<dbReference type="RefSeq" id="WP_347703482.1">
    <property type="nucleotide sequence ID" value="NZ_JBDPZD010000001.1"/>
</dbReference>
<keyword evidence="2" id="KW-1185">Reference proteome</keyword>
<dbReference type="Pfam" id="PF12893">
    <property type="entry name" value="Lumazine_bd_2"/>
    <property type="match status" value="1"/>
</dbReference>
<evidence type="ECO:0000313" key="1">
    <source>
        <dbReference type="EMBL" id="MEO3690658.1"/>
    </source>
</evidence>
<dbReference type="Gene3D" id="3.10.450.50">
    <property type="match status" value="1"/>
</dbReference>
<dbReference type="EMBL" id="JBDPZD010000001">
    <property type="protein sequence ID" value="MEO3690658.1"/>
    <property type="molecule type" value="Genomic_DNA"/>
</dbReference>
<protein>
    <submittedName>
        <fullName evidence="1">Nuclear transport factor 2 family protein</fullName>
    </submittedName>
</protein>
<gene>
    <name evidence="1" type="ORF">ABDJ85_04205</name>
</gene>
<evidence type="ECO:0000313" key="2">
    <source>
        <dbReference type="Proteomes" id="UP001495147"/>
    </source>
</evidence>